<protein>
    <recommendedName>
        <fullName evidence="3">RRM domain-containing protein</fullName>
    </recommendedName>
</protein>
<sequence>MSSPEPSEKKKEKKRKTRKKHQDERQPKKPKYSPSKWDTSSSESENESLYHRNELVVGNLPRNATRNSVMKFFNGKPDDANARDLLNQKGEFVDRQGVARFHSRSDTKEGLALNGKKFGGRTIYVTRNGNSREIMCVSGFNNQVAVDDIKEELSRVFSQRGELLNIFLPVDSITGSSLGFGYIYIDLMEKSYKDLIQSTEIGGVQVNIREAKPKLYYRAEMEGTQQPVLIEGSDEEKKFTLKKKLLPIPPNLHNLVANQRRFSWRKDKPNLIPETRKQLASECWAIGLHKGLLASAKQAGKKEPVPTIEEIVKGVDAAYQASGEGIRRLKYALPFMQNHCKEMLVYRRPRGDDVALFEDFERLLIDVSTKVPVMVTVECVPGFVQFNGQGMYRPNDIDCYLRTFEKFPIHCLFLTGNDIDENGIEFWQLQETSGKEYGDDEGFIKMERHKCLIKSVVVFKH</sequence>
<dbReference type="InterPro" id="IPR012677">
    <property type="entry name" value="Nucleotide-bd_a/b_plait_sf"/>
</dbReference>
<dbReference type="GO" id="GO:0003723">
    <property type="term" value="F:RNA binding"/>
    <property type="evidence" value="ECO:0007669"/>
    <property type="project" value="UniProtKB-UniRule"/>
</dbReference>
<dbReference type="SUPFAM" id="SSF54001">
    <property type="entry name" value="Cysteine proteinases"/>
    <property type="match status" value="1"/>
</dbReference>
<evidence type="ECO:0000256" key="2">
    <source>
        <dbReference type="SAM" id="MobiDB-lite"/>
    </source>
</evidence>
<dbReference type="Gene3D" id="3.30.70.330">
    <property type="match status" value="2"/>
</dbReference>
<dbReference type="Gene3D" id="3.90.70.10">
    <property type="entry name" value="Cysteine proteinases"/>
    <property type="match status" value="1"/>
</dbReference>
<feature type="compositionally biased region" description="Basic residues" evidence="2">
    <location>
        <begin position="11"/>
        <end position="20"/>
    </location>
</feature>
<comment type="caution">
    <text evidence="4">The sequence shown here is derived from an EMBL/GenBank/DDBJ whole genome shotgun (WGS) entry which is preliminary data.</text>
</comment>
<dbReference type="EMBL" id="CAKOAT010140709">
    <property type="protein sequence ID" value="CAH8338557.1"/>
    <property type="molecule type" value="Genomic_DNA"/>
</dbReference>
<dbReference type="PROSITE" id="PS50102">
    <property type="entry name" value="RRM"/>
    <property type="match status" value="2"/>
</dbReference>
<proteinExistence type="predicted"/>
<evidence type="ECO:0000313" key="4">
    <source>
        <dbReference type="EMBL" id="CAH8338557.1"/>
    </source>
</evidence>
<dbReference type="SUPFAM" id="SSF54928">
    <property type="entry name" value="RNA-binding domain, RBD"/>
    <property type="match status" value="2"/>
</dbReference>
<organism evidence="4 5">
    <name type="scientific">Eruca vesicaria subsp. sativa</name>
    <name type="common">Garden rocket</name>
    <name type="synonym">Eruca sativa</name>
    <dbReference type="NCBI Taxonomy" id="29727"/>
    <lineage>
        <taxon>Eukaryota</taxon>
        <taxon>Viridiplantae</taxon>
        <taxon>Streptophyta</taxon>
        <taxon>Embryophyta</taxon>
        <taxon>Tracheophyta</taxon>
        <taxon>Spermatophyta</taxon>
        <taxon>Magnoliopsida</taxon>
        <taxon>eudicotyledons</taxon>
        <taxon>Gunneridae</taxon>
        <taxon>Pentapetalae</taxon>
        <taxon>rosids</taxon>
        <taxon>malvids</taxon>
        <taxon>Brassicales</taxon>
        <taxon>Brassicaceae</taxon>
        <taxon>Brassiceae</taxon>
        <taxon>Eruca</taxon>
    </lineage>
</organism>
<evidence type="ECO:0000313" key="5">
    <source>
        <dbReference type="Proteomes" id="UP001642260"/>
    </source>
</evidence>
<dbReference type="Pfam" id="PF00076">
    <property type="entry name" value="RRM_1"/>
    <property type="match status" value="1"/>
</dbReference>
<keyword evidence="1" id="KW-0694">RNA-binding</keyword>
<accession>A0ABC8JUE5</accession>
<dbReference type="InterPro" id="IPR035979">
    <property type="entry name" value="RBD_domain_sf"/>
</dbReference>
<dbReference type="SMART" id="SM00360">
    <property type="entry name" value="RRM"/>
    <property type="match status" value="2"/>
</dbReference>
<dbReference type="AlphaFoldDB" id="A0ABC8JUE5"/>
<evidence type="ECO:0000256" key="1">
    <source>
        <dbReference type="PROSITE-ProRule" id="PRU00176"/>
    </source>
</evidence>
<dbReference type="Proteomes" id="UP001642260">
    <property type="component" value="Unassembled WGS sequence"/>
</dbReference>
<dbReference type="InterPro" id="IPR038765">
    <property type="entry name" value="Papain-like_cys_pep_sf"/>
</dbReference>
<dbReference type="InterPro" id="IPR000504">
    <property type="entry name" value="RRM_dom"/>
</dbReference>
<feature type="domain" description="RRM" evidence="3">
    <location>
        <begin position="53"/>
        <end position="130"/>
    </location>
</feature>
<keyword evidence="5" id="KW-1185">Reference proteome</keyword>
<gene>
    <name evidence="4" type="ORF">ERUC_LOCUS14911</name>
</gene>
<feature type="compositionally biased region" description="Basic and acidic residues" evidence="2">
    <location>
        <begin position="1"/>
        <end position="10"/>
    </location>
</feature>
<feature type="domain" description="RRM" evidence="3">
    <location>
        <begin position="133"/>
        <end position="213"/>
    </location>
</feature>
<evidence type="ECO:0000259" key="3">
    <source>
        <dbReference type="PROSITE" id="PS50102"/>
    </source>
</evidence>
<name>A0ABC8JUE5_ERUVS</name>
<feature type="region of interest" description="Disordered" evidence="2">
    <location>
        <begin position="1"/>
        <end position="50"/>
    </location>
</feature>
<reference evidence="4 5" key="1">
    <citation type="submission" date="2022-03" db="EMBL/GenBank/DDBJ databases">
        <authorList>
            <person name="Macdonald S."/>
            <person name="Ahmed S."/>
            <person name="Newling K."/>
        </authorList>
    </citation>
    <scope>NUCLEOTIDE SEQUENCE [LARGE SCALE GENOMIC DNA]</scope>
</reference>